<sequence>MKQISLVIIFFSTVFVSSAQDQKRVSTFNLEKGIAIQGYDAVAYFSGKAIKGESSLAVIHQGIRYHFSSTANKEEFKKNPGKYEPQYGGWCAYAMGATGEKVEIDPETFKVLNGKLYLFYNKRFNNTLKTWNKDEQALKAKADANWSKLSH</sequence>
<name>A0A7G5XDP1_9BACT</name>
<reference evidence="2" key="1">
    <citation type="submission" date="2020-08" db="EMBL/GenBank/DDBJ databases">
        <title>Lacibacter sp. S13-6-6 genome sequencing.</title>
        <authorList>
            <person name="Jin L."/>
        </authorList>
    </citation>
    <scope>NUCLEOTIDE SEQUENCE [LARGE SCALE GENOMIC DNA]</scope>
    <source>
        <strain evidence="2">S13-6-6</strain>
    </source>
</reference>
<keyword evidence="2" id="KW-1185">Reference proteome</keyword>
<dbReference type="Proteomes" id="UP000515344">
    <property type="component" value="Chromosome"/>
</dbReference>
<organism evidence="1 2">
    <name type="scientific">Lacibacter sediminis</name>
    <dbReference type="NCBI Taxonomy" id="2760713"/>
    <lineage>
        <taxon>Bacteria</taxon>
        <taxon>Pseudomonadati</taxon>
        <taxon>Bacteroidota</taxon>
        <taxon>Chitinophagia</taxon>
        <taxon>Chitinophagales</taxon>
        <taxon>Chitinophagaceae</taxon>
        <taxon>Lacibacter</taxon>
    </lineage>
</organism>
<dbReference type="AlphaFoldDB" id="A0A7G5XDP1"/>
<dbReference type="EMBL" id="CP060007">
    <property type="protein sequence ID" value="QNA43594.1"/>
    <property type="molecule type" value="Genomic_DNA"/>
</dbReference>
<dbReference type="NCBIfam" id="NF041384">
    <property type="entry name" value="YHS_seleno_dom"/>
    <property type="match status" value="1"/>
</dbReference>
<evidence type="ECO:0000313" key="2">
    <source>
        <dbReference type="Proteomes" id="UP000515344"/>
    </source>
</evidence>
<accession>A0A7G5XDP1</accession>
<gene>
    <name evidence="1" type="ORF">H4075_16115</name>
</gene>
<protein>
    <submittedName>
        <fullName evidence="1">YHS domain protein</fullName>
    </submittedName>
</protein>
<dbReference type="RefSeq" id="WP_182801856.1">
    <property type="nucleotide sequence ID" value="NZ_CP060007.1"/>
</dbReference>
<dbReference type="KEGG" id="lacs:H4075_16115"/>
<proteinExistence type="predicted"/>
<evidence type="ECO:0000313" key="1">
    <source>
        <dbReference type="EMBL" id="QNA43594.1"/>
    </source>
</evidence>